<dbReference type="InterPro" id="IPR003661">
    <property type="entry name" value="HisK_dim/P_dom"/>
</dbReference>
<evidence type="ECO:0000256" key="2">
    <source>
        <dbReference type="ARBA" id="ARBA00012438"/>
    </source>
</evidence>
<sequence length="458" mass="51300">MPFRRKFFLLTIGSLIIFAALCFLQYRLLRNTYRLEKAAFLRELDEALASKAQQATDTLNRRAMQLLISDVKLALGKGFRPNTGNLQSSFDHNFKAERAALNKSLQQDSLLSGTCYTLTYDRVILYSGKEADSLLSYKATPLRLTSACFADGSKAFQTGQSQQQVGFPVTGPSGKARFYRLAVWTSGRIIAPNWQAAIYHRMLFTLAATAALILAVLTLFLAAFTAILRQKKIADITTDFANNMTHELRTPLSAAGIVVKSLRTTEAKQDAQWTTELLNQLDKQLERLQRLLDSVFSSLEQPTETLQWQPLSMVVLFSDLSDMAARSGRDLSINGNPDRTILTNADLLTGILINLLDNAIKYTSGDISVSIVETNKNMEISISDQGPAIPYTYRPYLFNKFFRVPQPDAHNVKGLGLGLYICRRNARRLGGDMSYRELPEGGNQFIIHLPYEEIRTAR</sequence>
<evidence type="ECO:0000256" key="6">
    <source>
        <dbReference type="ARBA" id="ARBA00023012"/>
    </source>
</evidence>
<protein>
    <recommendedName>
        <fullName evidence="2">histidine kinase</fullName>
        <ecNumber evidence="2">2.7.13.3</ecNumber>
    </recommendedName>
</protein>
<feature type="transmembrane region" description="Helical" evidence="8">
    <location>
        <begin position="202"/>
        <end position="228"/>
    </location>
</feature>
<dbReference type="CDD" id="cd00082">
    <property type="entry name" value="HisKA"/>
    <property type="match status" value="1"/>
</dbReference>
<dbReference type="SMART" id="SM00388">
    <property type="entry name" value="HisKA"/>
    <property type="match status" value="1"/>
</dbReference>
<evidence type="ECO:0000256" key="5">
    <source>
        <dbReference type="ARBA" id="ARBA00022777"/>
    </source>
</evidence>
<keyword evidence="8" id="KW-1133">Transmembrane helix</keyword>
<dbReference type="InterPro" id="IPR036097">
    <property type="entry name" value="HisK_dim/P_sf"/>
</dbReference>
<dbReference type="Gene3D" id="3.30.565.10">
    <property type="entry name" value="Histidine kinase-like ATPase, C-terminal domain"/>
    <property type="match status" value="1"/>
</dbReference>
<organism evidence="10 11">
    <name type="scientific">Mucilaginibacter litoreus</name>
    <dbReference type="NCBI Taxonomy" id="1048221"/>
    <lineage>
        <taxon>Bacteria</taxon>
        <taxon>Pseudomonadati</taxon>
        <taxon>Bacteroidota</taxon>
        <taxon>Sphingobacteriia</taxon>
        <taxon>Sphingobacteriales</taxon>
        <taxon>Sphingobacteriaceae</taxon>
        <taxon>Mucilaginibacter</taxon>
    </lineage>
</organism>
<dbReference type="PANTHER" id="PTHR45453:SF1">
    <property type="entry name" value="PHOSPHATE REGULON SENSOR PROTEIN PHOR"/>
    <property type="match status" value="1"/>
</dbReference>
<dbReference type="InterPro" id="IPR003594">
    <property type="entry name" value="HATPase_dom"/>
</dbReference>
<keyword evidence="3" id="KW-0597">Phosphoprotein</keyword>
<evidence type="ECO:0000256" key="8">
    <source>
        <dbReference type="SAM" id="Phobius"/>
    </source>
</evidence>
<evidence type="ECO:0000256" key="3">
    <source>
        <dbReference type="ARBA" id="ARBA00022553"/>
    </source>
</evidence>
<dbReference type="Pfam" id="PF00512">
    <property type="entry name" value="HisKA"/>
    <property type="match status" value="1"/>
</dbReference>
<dbReference type="SUPFAM" id="SSF47384">
    <property type="entry name" value="Homodimeric domain of signal transducing histidine kinase"/>
    <property type="match status" value="1"/>
</dbReference>
<keyword evidence="6" id="KW-0902">Two-component regulatory system</keyword>
<dbReference type="PROSITE" id="PS50109">
    <property type="entry name" value="HIS_KIN"/>
    <property type="match status" value="1"/>
</dbReference>
<keyword evidence="8" id="KW-0812">Transmembrane</keyword>
<evidence type="ECO:0000256" key="4">
    <source>
        <dbReference type="ARBA" id="ARBA00022679"/>
    </source>
</evidence>
<evidence type="ECO:0000313" key="10">
    <source>
        <dbReference type="EMBL" id="MFD0794718.1"/>
    </source>
</evidence>
<dbReference type="InterPro" id="IPR004358">
    <property type="entry name" value="Sig_transdc_His_kin-like_C"/>
</dbReference>
<keyword evidence="5 10" id="KW-0418">Kinase</keyword>
<dbReference type="InterPro" id="IPR050351">
    <property type="entry name" value="BphY/WalK/GraS-like"/>
</dbReference>
<dbReference type="EC" id="2.7.13.3" evidence="2"/>
<keyword evidence="11" id="KW-1185">Reference proteome</keyword>
<dbReference type="SMART" id="SM00387">
    <property type="entry name" value="HATPase_c"/>
    <property type="match status" value="1"/>
</dbReference>
<name>A0ABW3AUH2_9SPHI</name>
<keyword evidence="4" id="KW-0808">Transferase</keyword>
<dbReference type="EMBL" id="JBHTHZ010000013">
    <property type="protein sequence ID" value="MFD0794718.1"/>
    <property type="molecule type" value="Genomic_DNA"/>
</dbReference>
<feature type="domain" description="Histidine kinase" evidence="9">
    <location>
        <begin position="243"/>
        <end position="453"/>
    </location>
</feature>
<evidence type="ECO:0000256" key="7">
    <source>
        <dbReference type="SAM" id="Coils"/>
    </source>
</evidence>
<reference evidence="11" key="1">
    <citation type="journal article" date="2019" name="Int. J. Syst. Evol. Microbiol.">
        <title>The Global Catalogue of Microorganisms (GCM) 10K type strain sequencing project: providing services to taxonomists for standard genome sequencing and annotation.</title>
        <authorList>
            <consortium name="The Broad Institute Genomics Platform"/>
            <consortium name="The Broad Institute Genome Sequencing Center for Infectious Disease"/>
            <person name="Wu L."/>
            <person name="Ma J."/>
        </authorList>
    </citation>
    <scope>NUCLEOTIDE SEQUENCE [LARGE SCALE GENOMIC DNA]</scope>
    <source>
        <strain evidence="11">CCUG 61484</strain>
    </source>
</reference>
<evidence type="ECO:0000259" key="9">
    <source>
        <dbReference type="PROSITE" id="PS50109"/>
    </source>
</evidence>
<proteinExistence type="predicted"/>
<dbReference type="PANTHER" id="PTHR45453">
    <property type="entry name" value="PHOSPHATE REGULON SENSOR PROTEIN PHOR"/>
    <property type="match status" value="1"/>
</dbReference>
<accession>A0ABW3AUH2</accession>
<dbReference type="Pfam" id="PF02518">
    <property type="entry name" value="HATPase_c"/>
    <property type="match status" value="1"/>
</dbReference>
<dbReference type="InterPro" id="IPR036890">
    <property type="entry name" value="HATPase_C_sf"/>
</dbReference>
<dbReference type="Gene3D" id="1.10.287.130">
    <property type="match status" value="1"/>
</dbReference>
<dbReference type="GO" id="GO:0016301">
    <property type="term" value="F:kinase activity"/>
    <property type="evidence" value="ECO:0007669"/>
    <property type="project" value="UniProtKB-KW"/>
</dbReference>
<evidence type="ECO:0000256" key="1">
    <source>
        <dbReference type="ARBA" id="ARBA00000085"/>
    </source>
</evidence>
<evidence type="ECO:0000313" key="11">
    <source>
        <dbReference type="Proteomes" id="UP001597010"/>
    </source>
</evidence>
<dbReference type="SUPFAM" id="SSF55874">
    <property type="entry name" value="ATPase domain of HSP90 chaperone/DNA topoisomerase II/histidine kinase"/>
    <property type="match status" value="1"/>
</dbReference>
<comment type="caution">
    <text evidence="10">The sequence shown here is derived from an EMBL/GenBank/DDBJ whole genome shotgun (WGS) entry which is preliminary data.</text>
</comment>
<gene>
    <name evidence="10" type="ORF">ACFQZX_13910</name>
</gene>
<dbReference type="RefSeq" id="WP_377116336.1">
    <property type="nucleotide sequence ID" value="NZ_JBHTHZ010000013.1"/>
</dbReference>
<comment type="catalytic activity">
    <reaction evidence="1">
        <text>ATP + protein L-histidine = ADP + protein N-phospho-L-histidine.</text>
        <dbReference type="EC" id="2.7.13.3"/>
    </reaction>
</comment>
<keyword evidence="7" id="KW-0175">Coiled coil</keyword>
<dbReference type="PRINTS" id="PR00344">
    <property type="entry name" value="BCTRLSENSOR"/>
</dbReference>
<dbReference type="Proteomes" id="UP001597010">
    <property type="component" value="Unassembled WGS sequence"/>
</dbReference>
<keyword evidence="8" id="KW-0472">Membrane</keyword>
<dbReference type="InterPro" id="IPR005467">
    <property type="entry name" value="His_kinase_dom"/>
</dbReference>
<feature type="coiled-coil region" evidence="7">
    <location>
        <begin position="271"/>
        <end position="298"/>
    </location>
</feature>